<comment type="similarity">
    <text evidence="1">Belongs to the PPR family. P subfamily.</text>
</comment>
<reference evidence="5" key="1">
    <citation type="submission" date="2024-07" db="EMBL/GenBank/DDBJ databases">
        <title>Two chromosome-level genome assemblies of Korean endemic species Abeliophyllum distichum and Forsythia ovata (Oleaceae).</title>
        <authorList>
            <person name="Jang H."/>
        </authorList>
    </citation>
    <scope>NUCLEOTIDE SEQUENCE [LARGE SCALE GENOMIC DNA]</scope>
</reference>
<evidence type="ECO:0000256" key="1">
    <source>
        <dbReference type="ARBA" id="ARBA00007626"/>
    </source>
</evidence>
<dbReference type="Gene3D" id="1.25.40.10">
    <property type="entry name" value="Tetratricopeptide repeat domain"/>
    <property type="match status" value="1"/>
</dbReference>
<evidence type="ECO:0000313" key="4">
    <source>
        <dbReference type="EMBL" id="KAL2466368.1"/>
    </source>
</evidence>
<evidence type="ECO:0000256" key="2">
    <source>
        <dbReference type="ARBA" id="ARBA00022737"/>
    </source>
</evidence>
<dbReference type="Proteomes" id="UP001604336">
    <property type="component" value="Unassembled WGS sequence"/>
</dbReference>
<protein>
    <submittedName>
        <fullName evidence="4">Pentatricopeptide repeat-containing protein</fullName>
    </submittedName>
</protein>
<dbReference type="InterPro" id="IPR002885">
    <property type="entry name" value="PPR_rpt"/>
</dbReference>
<dbReference type="PROSITE" id="PS51375">
    <property type="entry name" value="PPR"/>
    <property type="match status" value="1"/>
</dbReference>
<accession>A0ABD1PR23</accession>
<organism evidence="4 5">
    <name type="scientific">Abeliophyllum distichum</name>
    <dbReference type="NCBI Taxonomy" id="126358"/>
    <lineage>
        <taxon>Eukaryota</taxon>
        <taxon>Viridiplantae</taxon>
        <taxon>Streptophyta</taxon>
        <taxon>Embryophyta</taxon>
        <taxon>Tracheophyta</taxon>
        <taxon>Spermatophyta</taxon>
        <taxon>Magnoliopsida</taxon>
        <taxon>eudicotyledons</taxon>
        <taxon>Gunneridae</taxon>
        <taxon>Pentapetalae</taxon>
        <taxon>asterids</taxon>
        <taxon>lamiids</taxon>
        <taxon>Lamiales</taxon>
        <taxon>Oleaceae</taxon>
        <taxon>Forsythieae</taxon>
        <taxon>Abeliophyllum</taxon>
    </lineage>
</organism>
<dbReference type="InterPro" id="IPR011990">
    <property type="entry name" value="TPR-like_helical_dom_sf"/>
</dbReference>
<dbReference type="AlphaFoldDB" id="A0ABD1PR23"/>
<dbReference type="NCBIfam" id="TIGR00756">
    <property type="entry name" value="PPR"/>
    <property type="match status" value="1"/>
</dbReference>
<feature type="repeat" description="PPR" evidence="3">
    <location>
        <begin position="60"/>
        <end position="94"/>
    </location>
</feature>
<proteinExistence type="inferred from homology"/>
<evidence type="ECO:0000256" key="3">
    <source>
        <dbReference type="PROSITE-ProRule" id="PRU00708"/>
    </source>
</evidence>
<keyword evidence="5" id="KW-1185">Reference proteome</keyword>
<sequence length="120" mass="13932">MVYSHAKSKKAKELTFDLLNQSTILPKENSLKILISSQEEMKFFALQLIQKIKNLPFMPNIYMYNGIFSGLYWAGRMQEACDHLNRMQRDGVQPNQVTFTILIDGHIQFGEMNLYILELG</sequence>
<dbReference type="Pfam" id="PF13041">
    <property type="entry name" value="PPR_2"/>
    <property type="match status" value="1"/>
</dbReference>
<gene>
    <name evidence="4" type="ORF">Adt_42219</name>
</gene>
<comment type="caution">
    <text evidence="4">The sequence shown here is derived from an EMBL/GenBank/DDBJ whole genome shotgun (WGS) entry which is preliminary data.</text>
</comment>
<evidence type="ECO:0000313" key="5">
    <source>
        <dbReference type="Proteomes" id="UP001604336"/>
    </source>
</evidence>
<name>A0ABD1PR23_9LAMI</name>
<dbReference type="EMBL" id="JBFOLK010000013">
    <property type="protein sequence ID" value="KAL2466368.1"/>
    <property type="molecule type" value="Genomic_DNA"/>
</dbReference>
<dbReference type="PANTHER" id="PTHR47941">
    <property type="entry name" value="PENTATRICOPEPTIDE REPEAT-CONTAINING PROTEIN 3, MITOCHONDRIAL"/>
    <property type="match status" value="1"/>
</dbReference>
<keyword evidence="2" id="KW-0677">Repeat</keyword>